<evidence type="ECO:0000313" key="3">
    <source>
        <dbReference type="Proteomes" id="UP000601435"/>
    </source>
</evidence>
<reference evidence="2" key="1">
    <citation type="submission" date="2021-02" db="EMBL/GenBank/DDBJ databases">
        <authorList>
            <person name="Dougan E. K."/>
            <person name="Rhodes N."/>
            <person name="Thang M."/>
            <person name="Chan C."/>
        </authorList>
    </citation>
    <scope>NUCLEOTIDE SEQUENCE</scope>
</reference>
<feature type="compositionally biased region" description="Acidic residues" evidence="1">
    <location>
        <begin position="304"/>
        <end position="320"/>
    </location>
</feature>
<feature type="compositionally biased region" description="Basic residues" evidence="1">
    <location>
        <begin position="226"/>
        <end position="246"/>
    </location>
</feature>
<feature type="compositionally biased region" description="Acidic residues" evidence="1">
    <location>
        <begin position="165"/>
        <end position="179"/>
    </location>
</feature>
<evidence type="ECO:0000313" key="2">
    <source>
        <dbReference type="EMBL" id="CAE7224540.1"/>
    </source>
</evidence>
<keyword evidence="3" id="KW-1185">Reference proteome</keyword>
<evidence type="ECO:0000256" key="1">
    <source>
        <dbReference type="SAM" id="MobiDB-lite"/>
    </source>
</evidence>
<accession>A0A812KII1</accession>
<feature type="compositionally biased region" description="Basic and acidic residues" evidence="1">
    <location>
        <begin position="99"/>
        <end position="115"/>
    </location>
</feature>
<feature type="compositionally biased region" description="Low complexity" evidence="1">
    <location>
        <begin position="56"/>
        <end position="67"/>
    </location>
</feature>
<feature type="compositionally biased region" description="Basic and acidic residues" evidence="1">
    <location>
        <begin position="207"/>
        <end position="225"/>
    </location>
</feature>
<feature type="compositionally biased region" description="Basic and acidic residues" evidence="1">
    <location>
        <begin position="321"/>
        <end position="330"/>
    </location>
</feature>
<gene>
    <name evidence="2" type="ORF">SNEC2469_LOCUS3072</name>
</gene>
<dbReference type="AlphaFoldDB" id="A0A812KII1"/>
<name>A0A812KII1_9DINO</name>
<feature type="region of interest" description="Disordered" evidence="1">
    <location>
        <begin position="39"/>
        <end position="136"/>
    </location>
</feature>
<dbReference type="OrthoDB" id="10644248at2759"/>
<dbReference type="Proteomes" id="UP000601435">
    <property type="component" value="Unassembled WGS sequence"/>
</dbReference>
<protein>
    <submittedName>
        <fullName evidence="2">Uncharacterized protein</fullName>
    </submittedName>
</protein>
<feature type="compositionally biased region" description="Acidic residues" evidence="1">
    <location>
        <begin position="68"/>
        <end position="84"/>
    </location>
</feature>
<dbReference type="EMBL" id="CAJNJA010007432">
    <property type="protein sequence ID" value="CAE7224540.1"/>
    <property type="molecule type" value="Genomic_DNA"/>
</dbReference>
<organism evidence="2 3">
    <name type="scientific">Symbiodinium necroappetens</name>
    <dbReference type="NCBI Taxonomy" id="1628268"/>
    <lineage>
        <taxon>Eukaryota</taxon>
        <taxon>Sar</taxon>
        <taxon>Alveolata</taxon>
        <taxon>Dinophyceae</taxon>
        <taxon>Suessiales</taxon>
        <taxon>Symbiodiniaceae</taxon>
        <taxon>Symbiodinium</taxon>
    </lineage>
</organism>
<comment type="caution">
    <text evidence="2">The sequence shown here is derived from an EMBL/GenBank/DDBJ whole genome shotgun (WGS) entry which is preliminary data.</text>
</comment>
<feature type="compositionally biased region" description="Low complexity" evidence="1">
    <location>
        <begin position="118"/>
        <end position="129"/>
    </location>
</feature>
<feature type="compositionally biased region" description="Basic residues" evidence="1">
    <location>
        <begin position="362"/>
        <end position="378"/>
    </location>
</feature>
<feature type="compositionally biased region" description="Basic and acidic residues" evidence="1">
    <location>
        <begin position="288"/>
        <end position="298"/>
    </location>
</feature>
<feature type="region of interest" description="Disordered" evidence="1">
    <location>
        <begin position="148"/>
        <end position="508"/>
    </location>
</feature>
<feature type="non-terminal residue" evidence="2">
    <location>
        <position position="1"/>
    </location>
</feature>
<proteinExistence type="predicted"/>
<sequence>MYRFLNFSNVIESACQAVPEAAPEDSALVPASPAETVVVDLDEDEDQEYDFRGDSSESGASAAGSVAGDDDMDDSVQDLEESCEDPFGFFDAAAAEANSKQDEVATREDDKHCEVPGEEPSASSSSDAAPELKRKKEPVFIDVEDDSVTCSSGNSCGVVVPFPLPEDDTQVMPGDDMDAIADKMKTVPVDSDEEQEPPLVTRFESTVTRRDQLAGKQAKVDENAKGKGKSRGGRGGRAGGRGRGRRATASDMGGPSDEEAISKEASDMGGPNDKEAMDEEASDMGGPNDKEAMDKEASDMGGANDEEASDMVDCNEEEAMDKEASDMGDAKDEEEDMEPSKSASASKPKKRKAAPKSEPKAAPKKRAVLKKPAAKIAKKVKDDAESEFYDTFPDDLAIKLAEQHSEEEPEGEPQDAVPKVTKAKGKEPLVEVPPKKRGRKAQALEDPADVNPKKRGRKALAPEDPDVNPKKRGCMAKAPEDPDVKPKKMGRTAKAPQDPDVKPKKRGRMDPDVQAMIMDEYVPATQTFARRRKPNPFLSAAKWLFIRKSFERFVVPELDSGAKTAQEECLVGPV</sequence>